<gene>
    <name evidence="1" type="ORF">COU88_02505</name>
</gene>
<dbReference type="EMBL" id="PFED01000108">
    <property type="protein sequence ID" value="PJE62896.1"/>
    <property type="molecule type" value="Genomic_DNA"/>
</dbReference>
<feature type="non-terminal residue" evidence="1">
    <location>
        <position position="95"/>
    </location>
</feature>
<comment type="caution">
    <text evidence="1">The sequence shown here is derived from an EMBL/GenBank/DDBJ whole genome shotgun (WGS) entry which is preliminary data.</text>
</comment>
<dbReference type="Gene3D" id="3.40.50.150">
    <property type="entry name" value="Vaccinia Virus protein VP39"/>
    <property type="match status" value="1"/>
</dbReference>
<dbReference type="Proteomes" id="UP000229554">
    <property type="component" value="Unassembled WGS sequence"/>
</dbReference>
<evidence type="ECO:0000313" key="2">
    <source>
        <dbReference type="Proteomes" id="UP000229554"/>
    </source>
</evidence>
<accession>A0A2M8KSK2</accession>
<dbReference type="AlphaFoldDB" id="A0A2M8KSK2"/>
<evidence type="ECO:0008006" key="3">
    <source>
        <dbReference type="Google" id="ProtNLM"/>
    </source>
</evidence>
<reference evidence="2" key="1">
    <citation type="submission" date="2017-09" db="EMBL/GenBank/DDBJ databases">
        <title>Depth-based differentiation of microbial function through sediment-hosted aquifers and enrichment of novel symbionts in the deep terrestrial subsurface.</title>
        <authorList>
            <person name="Probst A.J."/>
            <person name="Ladd B."/>
            <person name="Jarett J.K."/>
            <person name="Geller-Mcgrath D.E."/>
            <person name="Sieber C.M.K."/>
            <person name="Emerson J.B."/>
            <person name="Anantharaman K."/>
            <person name="Thomas B.C."/>
            <person name="Malmstrom R."/>
            <person name="Stieglmeier M."/>
            <person name="Klingl A."/>
            <person name="Woyke T."/>
            <person name="Ryan C.M."/>
            <person name="Banfield J.F."/>
        </authorList>
    </citation>
    <scope>NUCLEOTIDE SEQUENCE [LARGE SCALE GENOMIC DNA]</scope>
</reference>
<organism evidence="1 2">
    <name type="scientific">Candidatus Roizmanbacteria bacterium CG10_big_fil_rev_8_21_14_0_10_39_6</name>
    <dbReference type="NCBI Taxonomy" id="1974853"/>
    <lineage>
        <taxon>Bacteria</taxon>
        <taxon>Candidatus Roizmaniibacteriota</taxon>
    </lineage>
</organism>
<protein>
    <recommendedName>
        <fullName evidence="3">Methyltransferase type 11 domain-containing protein</fullName>
    </recommendedName>
</protein>
<dbReference type="SUPFAM" id="SSF53335">
    <property type="entry name" value="S-adenosyl-L-methionine-dependent methyltransferases"/>
    <property type="match status" value="1"/>
</dbReference>
<proteinExistence type="predicted"/>
<name>A0A2M8KSK2_9BACT</name>
<dbReference type="InterPro" id="IPR029063">
    <property type="entry name" value="SAM-dependent_MTases_sf"/>
</dbReference>
<sequence>MNLAEFNSTTNEFIRSVNELLIRSKDKHVWLRGVGKMVLSLMNMDILLEDMNLFHKYVKRGEVLDFGAGSGYNTSLLAKMGLKIIGVDVNNYDEY</sequence>
<evidence type="ECO:0000313" key="1">
    <source>
        <dbReference type="EMBL" id="PJE62896.1"/>
    </source>
</evidence>